<dbReference type="AlphaFoldDB" id="A0A3E0K6Y7"/>
<proteinExistence type="predicted"/>
<gene>
    <name evidence="2" type="ORF">C6P37_05860</name>
</gene>
<name>A0A3E0K6Y7_9BACI</name>
<reference evidence="2 3" key="1">
    <citation type="submission" date="2018-03" db="EMBL/GenBank/DDBJ databases">
        <authorList>
            <person name="Keele B.F."/>
        </authorList>
    </citation>
    <scope>NUCLEOTIDE SEQUENCE [LARGE SCALE GENOMIC DNA]</scope>
    <source>
        <strain evidence="2">ZCTH4_d</strain>
    </source>
</reference>
<evidence type="ECO:0000256" key="1">
    <source>
        <dbReference type="SAM" id="MobiDB-lite"/>
    </source>
</evidence>
<sequence length="114" mass="12458">MKRAAGFSFIRAGGSAERHKRGRKRAAGSPFSGINRGPMKPAGIRIRFYPAGVLYDMFRDSVPAEDPVPGNRDPSAGKGPAQAAMVHRKKRNGQTFGGNVDRFSWKQKICKCLP</sequence>
<dbReference type="EMBL" id="QEWE01000014">
    <property type="protein sequence ID" value="REJ29464.1"/>
    <property type="molecule type" value="Genomic_DNA"/>
</dbReference>
<accession>A0A3E0K6Y7</accession>
<comment type="caution">
    <text evidence="2">The sequence shown here is derived from an EMBL/GenBank/DDBJ whole genome shotgun (WGS) entry which is preliminary data.</text>
</comment>
<evidence type="ECO:0000313" key="3">
    <source>
        <dbReference type="Proteomes" id="UP000257014"/>
    </source>
</evidence>
<feature type="region of interest" description="Disordered" evidence="1">
    <location>
        <begin position="63"/>
        <end position="99"/>
    </location>
</feature>
<evidence type="ECO:0000313" key="2">
    <source>
        <dbReference type="EMBL" id="REJ29464.1"/>
    </source>
</evidence>
<protein>
    <submittedName>
        <fullName evidence="2">Uncharacterized protein</fullName>
    </submittedName>
</protein>
<dbReference type="Proteomes" id="UP000257014">
    <property type="component" value="Unassembled WGS sequence"/>
</dbReference>
<feature type="region of interest" description="Disordered" evidence="1">
    <location>
        <begin position="1"/>
        <end position="36"/>
    </location>
</feature>
<organism evidence="2 3">
    <name type="scientific">Caldibacillus debilis</name>
    <dbReference type="NCBI Taxonomy" id="301148"/>
    <lineage>
        <taxon>Bacteria</taxon>
        <taxon>Bacillati</taxon>
        <taxon>Bacillota</taxon>
        <taxon>Bacilli</taxon>
        <taxon>Bacillales</taxon>
        <taxon>Bacillaceae</taxon>
        <taxon>Caldibacillus</taxon>
    </lineage>
</organism>